<evidence type="ECO:0000256" key="3">
    <source>
        <dbReference type="ARBA" id="ARBA00022553"/>
    </source>
</evidence>
<dbReference type="InterPro" id="IPR036890">
    <property type="entry name" value="HATPase_C_sf"/>
</dbReference>
<evidence type="ECO:0000256" key="6">
    <source>
        <dbReference type="SAM" id="Phobius"/>
    </source>
</evidence>
<sequence>MFRRSIKSQLIICFFVLMLPVDAFLIVNNGYAKDVVRLKVSETYRNTLDIFVGQTDRNLQQINDYLYKMSVLDSDAGLLMSFPYGSDNYVLTKIRLQNKLNRDIGFYNLIDTIFLYRENDIIFSTTAPNADKYRSTQQLLKKDVRQFVDQAVSDQMLAQDKWMLWHDDLVAGSDFLLKLSEVSPGLYMGAMIRVADILDLLSIQWDYGGIGEGAIYRQDGDRLRERLGVPKQESGEGVALDQVRLQEGRYQTVTDKKSGKRYLLMNRPSGMADVTVSILVPESYLLQGLSYFQKVIYFVEFGIVFIFALYLFFIRRMVFKPLQQLIVGMKKLSRGMLDVRIKTNQNEEFIFLANTFNNMAEQIKTLKIGMYEEQLRAQKMEFKQLQAQINPHFYANSLNIIYNFAALKDHDSVKRMALHLADYFRFIMRVNRDSISLGEEMRHIENYIEIQKFRFPNKLSCSVDVPDHLQALQLPTLSLQPFVENAIIHGFVNRRKPFLVEIVGRQFSDGRQSFLALTIRDNGAGFAPDVLERLNDRAPLPQTESSRLGIMNVVQRLQLRYGEAAAIEFGNQGEEGGAAVLIRLPLGEEAGIQPEGEVAHV</sequence>
<keyword evidence="8" id="KW-0418">Kinase</keyword>
<dbReference type="InterPro" id="IPR050640">
    <property type="entry name" value="Bact_2-comp_sensor_kinase"/>
</dbReference>
<organism evidence="8 9">
    <name type="scientific">Cohnella zeiphila</name>
    <dbReference type="NCBI Taxonomy" id="2761120"/>
    <lineage>
        <taxon>Bacteria</taxon>
        <taxon>Bacillati</taxon>
        <taxon>Bacillota</taxon>
        <taxon>Bacilli</taxon>
        <taxon>Bacillales</taxon>
        <taxon>Paenibacillaceae</taxon>
        <taxon>Cohnella</taxon>
    </lineage>
</organism>
<proteinExistence type="predicted"/>
<evidence type="ECO:0000313" key="8">
    <source>
        <dbReference type="EMBL" id="MBB6733645.1"/>
    </source>
</evidence>
<reference evidence="8 9" key="1">
    <citation type="submission" date="2020-08" db="EMBL/GenBank/DDBJ databases">
        <title>Cohnella phylogeny.</title>
        <authorList>
            <person name="Dunlap C."/>
        </authorList>
    </citation>
    <scope>NUCLEOTIDE SEQUENCE [LARGE SCALE GENOMIC DNA]</scope>
    <source>
        <strain evidence="8 9">CBP 2801</strain>
    </source>
</reference>
<keyword evidence="4" id="KW-0808">Transferase</keyword>
<comment type="subcellular location">
    <subcellularLocation>
        <location evidence="1">Cell membrane</location>
        <topology evidence="1">Multi-pass membrane protein</topology>
    </subcellularLocation>
</comment>
<gene>
    <name evidence="8" type="ORF">H7C18_22220</name>
</gene>
<feature type="domain" description="HAMP" evidence="7">
    <location>
        <begin position="316"/>
        <end position="368"/>
    </location>
</feature>
<dbReference type="PANTHER" id="PTHR34220">
    <property type="entry name" value="SENSOR HISTIDINE KINASE YPDA"/>
    <property type="match status" value="1"/>
</dbReference>
<evidence type="ECO:0000256" key="4">
    <source>
        <dbReference type="ARBA" id="ARBA00022679"/>
    </source>
</evidence>
<keyword evidence="2" id="KW-1003">Cell membrane</keyword>
<dbReference type="SUPFAM" id="SSF158472">
    <property type="entry name" value="HAMP domain-like"/>
    <property type="match status" value="1"/>
</dbReference>
<comment type="caution">
    <text evidence="8">The sequence shown here is derived from an EMBL/GenBank/DDBJ whole genome shotgun (WGS) entry which is preliminary data.</text>
</comment>
<accession>A0A7X0VXI9</accession>
<dbReference type="PROSITE" id="PS50885">
    <property type="entry name" value="HAMP"/>
    <property type="match status" value="1"/>
</dbReference>
<dbReference type="Gene3D" id="3.30.565.10">
    <property type="entry name" value="Histidine kinase-like ATPase, C-terminal domain"/>
    <property type="match status" value="1"/>
</dbReference>
<keyword evidence="9" id="KW-1185">Reference proteome</keyword>
<dbReference type="InterPro" id="IPR010559">
    <property type="entry name" value="Sig_transdc_His_kin_internal"/>
</dbReference>
<keyword evidence="5 6" id="KW-0472">Membrane</keyword>
<dbReference type="SUPFAM" id="SSF55874">
    <property type="entry name" value="ATPase domain of HSP90 chaperone/DNA topoisomerase II/histidine kinase"/>
    <property type="match status" value="1"/>
</dbReference>
<dbReference type="Gene3D" id="6.10.340.10">
    <property type="match status" value="1"/>
</dbReference>
<evidence type="ECO:0000313" key="9">
    <source>
        <dbReference type="Proteomes" id="UP000564644"/>
    </source>
</evidence>
<keyword evidence="3" id="KW-0597">Phosphoprotein</keyword>
<evidence type="ECO:0000259" key="7">
    <source>
        <dbReference type="PROSITE" id="PS50885"/>
    </source>
</evidence>
<dbReference type="CDD" id="cd06225">
    <property type="entry name" value="HAMP"/>
    <property type="match status" value="1"/>
</dbReference>
<dbReference type="GO" id="GO:0000155">
    <property type="term" value="F:phosphorelay sensor kinase activity"/>
    <property type="evidence" value="ECO:0007669"/>
    <property type="project" value="InterPro"/>
</dbReference>
<evidence type="ECO:0000256" key="1">
    <source>
        <dbReference type="ARBA" id="ARBA00004651"/>
    </source>
</evidence>
<dbReference type="EMBL" id="JACJVO010000028">
    <property type="protein sequence ID" value="MBB6733645.1"/>
    <property type="molecule type" value="Genomic_DNA"/>
</dbReference>
<dbReference type="PANTHER" id="PTHR34220:SF7">
    <property type="entry name" value="SENSOR HISTIDINE KINASE YPDA"/>
    <property type="match status" value="1"/>
</dbReference>
<dbReference type="Pfam" id="PF06580">
    <property type="entry name" value="His_kinase"/>
    <property type="match status" value="1"/>
</dbReference>
<dbReference type="Pfam" id="PF00672">
    <property type="entry name" value="HAMP"/>
    <property type="match status" value="1"/>
</dbReference>
<evidence type="ECO:0000256" key="2">
    <source>
        <dbReference type="ARBA" id="ARBA00022475"/>
    </source>
</evidence>
<keyword evidence="6" id="KW-1133">Transmembrane helix</keyword>
<dbReference type="GO" id="GO:0005886">
    <property type="term" value="C:plasma membrane"/>
    <property type="evidence" value="ECO:0007669"/>
    <property type="project" value="UniProtKB-SubCell"/>
</dbReference>
<name>A0A7X0VXI9_9BACL</name>
<evidence type="ECO:0000256" key="5">
    <source>
        <dbReference type="ARBA" id="ARBA00023136"/>
    </source>
</evidence>
<keyword evidence="6" id="KW-0812">Transmembrane</keyword>
<dbReference type="AlphaFoldDB" id="A0A7X0VXI9"/>
<feature type="transmembrane region" description="Helical" evidence="6">
    <location>
        <begin position="295"/>
        <end position="314"/>
    </location>
</feature>
<dbReference type="SMART" id="SM00304">
    <property type="entry name" value="HAMP"/>
    <property type="match status" value="1"/>
</dbReference>
<protein>
    <submittedName>
        <fullName evidence="8">Histidine kinase</fullName>
    </submittedName>
</protein>
<dbReference type="InterPro" id="IPR003660">
    <property type="entry name" value="HAMP_dom"/>
</dbReference>
<dbReference type="RefSeq" id="WP_185131300.1">
    <property type="nucleotide sequence ID" value="NZ_JACJVO010000028.1"/>
</dbReference>
<dbReference type="Proteomes" id="UP000564644">
    <property type="component" value="Unassembled WGS sequence"/>
</dbReference>